<reference evidence="1" key="1">
    <citation type="submission" date="2022-02" db="EMBL/GenBank/DDBJ databases">
        <title>Plant Genome Project.</title>
        <authorList>
            <person name="Zhang R.-G."/>
        </authorList>
    </citation>
    <scope>NUCLEOTIDE SEQUENCE</scope>
    <source>
        <strain evidence="1">AT1</strain>
    </source>
</reference>
<gene>
    <name evidence="1" type="ORF">RHMOL_Rhmol09G0119300</name>
</gene>
<name>A0ACC0MC76_RHOML</name>
<sequence>MFNLKMVVHGLSMPFPHVNLTAVIGSGQIERFGYYAAGWGVAGNAEVDNKQSRIEWMDEIEDHHGL</sequence>
<evidence type="ECO:0000313" key="2">
    <source>
        <dbReference type="Proteomes" id="UP001062846"/>
    </source>
</evidence>
<dbReference type="Proteomes" id="UP001062846">
    <property type="component" value="Chromosome 9"/>
</dbReference>
<accession>A0ACC0MC76</accession>
<dbReference type="EMBL" id="CM046396">
    <property type="protein sequence ID" value="KAI8538631.1"/>
    <property type="molecule type" value="Genomic_DNA"/>
</dbReference>
<keyword evidence="2" id="KW-1185">Reference proteome</keyword>
<evidence type="ECO:0000313" key="1">
    <source>
        <dbReference type="EMBL" id="KAI8538631.1"/>
    </source>
</evidence>
<proteinExistence type="predicted"/>
<comment type="caution">
    <text evidence="1">The sequence shown here is derived from an EMBL/GenBank/DDBJ whole genome shotgun (WGS) entry which is preliminary data.</text>
</comment>
<protein>
    <submittedName>
        <fullName evidence="1">Uncharacterized protein</fullName>
    </submittedName>
</protein>
<organism evidence="1 2">
    <name type="scientific">Rhododendron molle</name>
    <name type="common">Chinese azalea</name>
    <name type="synonym">Azalea mollis</name>
    <dbReference type="NCBI Taxonomy" id="49168"/>
    <lineage>
        <taxon>Eukaryota</taxon>
        <taxon>Viridiplantae</taxon>
        <taxon>Streptophyta</taxon>
        <taxon>Embryophyta</taxon>
        <taxon>Tracheophyta</taxon>
        <taxon>Spermatophyta</taxon>
        <taxon>Magnoliopsida</taxon>
        <taxon>eudicotyledons</taxon>
        <taxon>Gunneridae</taxon>
        <taxon>Pentapetalae</taxon>
        <taxon>asterids</taxon>
        <taxon>Ericales</taxon>
        <taxon>Ericaceae</taxon>
        <taxon>Ericoideae</taxon>
        <taxon>Rhodoreae</taxon>
        <taxon>Rhododendron</taxon>
    </lineage>
</organism>